<dbReference type="PANTHER" id="PTHR12526">
    <property type="entry name" value="GLYCOSYLTRANSFERASE"/>
    <property type="match status" value="1"/>
</dbReference>
<feature type="domain" description="Glycosyltransferase subfamily 4-like N-terminal" evidence="2">
    <location>
        <begin position="19"/>
        <end position="207"/>
    </location>
</feature>
<dbReference type="InterPro" id="IPR028098">
    <property type="entry name" value="Glyco_trans_4-like_N"/>
</dbReference>
<dbReference type="CDD" id="cd03823">
    <property type="entry name" value="GT4_ExpE7-like"/>
    <property type="match status" value="1"/>
</dbReference>
<proteinExistence type="predicted"/>
<accession>A0ABX0TUR5</accession>
<organism evidence="3 4">
    <name type="scientific">Sphingomonas vulcanisoli</name>
    <dbReference type="NCBI Taxonomy" id="1658060"/>
    <lineage>
        <taxon>Bacteria</taxon>
        <taxon>Pseudomonadati</taxon>
        <taxon>Pseudomonadota</taxon>
        <taxon>Alphaproteobacteria</taxon>
        <taxon>Sphingomonadales</taxon>
        <taxon>Sphingomonadaceae</taxon>
        <taxon>Sphingomonas</taxon>
    </lineage>
</organism>
<dbReference type="Pfam" id="PF13439">
    <property type="entry name" value="Glyco_transf_4"/>
    <property type="match status" value="1"/>
</dbReference>
<dbReference type="RefSeq" id="WP_167072892.1">
    <property type="nucleotide sequence ID" value="NZ_JAAOZC010000003.1"/>
</dbReference>
<feature type="domain" description="Glycosyl transferase family 1" evidence="1">
    <location>
        <begin position="235"/>
        <end position="387"/>
    </location>
</feature>
<dbReference type="PANTHER" id="PTHR12526:SF630">
    <property type="entry name" value="GLYCOSYLTRANSFERASE"/>
    <property type="match status" value="1"/>
</dbReference>
<dbReference type="Gene3D" id="3.40.50.2000">
    <property type="entry name" value="Glycogen Phosphorylase B"/>
    <property type="match status" value="2"/>
</dbReference>
<gene>
    <name evidence="3" type="ORF">FHS31_001680</name>
</gene>
<dbReference type="Proteomes" id="UP000727456">
    <property type="component" value="Unassembled WGS sequence"/>
</dbReference>
<keyword evidence="4" id="KW-1185">Reference proteome</keyword>
<name>A0ABX0TUR5_9SPHN</name>
<dbReference type="SUPFAM" id="SSF53756">
    <property type="entry name" value="UDP-Glycosyltransferase/glycogen phosphorylase"/>
    <property type="match status" value="1"/>
</dbReference>
<sequence>MSSPRRILFAIRTYPPDQVGGAARSTQNLAEALQARGHDVHIVRLAPKGQQAALRQAAEQAGLIAPGKPQIHFLPIRNIYWPHDLAKRGPLRKSIWHLLDLHNLRARRDFARLLRTIKPDIVNTSVIDGFSSAIFGAAKASGAKLIHTMRDYYLICTRSGMFKDGHNCTRLCASCRLSATARRRDAGDVDLFLANSGYVADTHVQYGAIGPNQPVQVQLNINERPLVPEPRTLRDEIVFGFIGRISPTKGIDKLLEATILLAPEGRPWRLDIAGAGEEGLTRALTERYGGDARIHFRGWMKPEDLYGAIDVLICPSTYNEPLPRVIYEGYGFALPAIAADTGGIPEVLEDGVTGLIYPAQDTTALARALDRFRTMPADEYRRFSAAALARGAHYQTDAVVDSFEARVEALLAA</sequence>
<dbReference type="Pfam" id="PF00534">
    <property type="entry name" value="Glycos_transf_1"/>
    <property type="match status" value="1"/>
</dbReference>
<evidence type="ECO:0000259" key="2">
    <source>
        <dbReference type="Pfam" id="PF13439"/>
    </source>
</evidence>
<protein>
    <submittedName>
        <fullName evidence="3">Glycosyltransferase involved in cell wall biosynthesis</fullName>
    </submittedName>
</protein>
<comment type="caution">
    <text evidence="3">The sequence shown here is derived from an EMBL/GenBank/DDBJ whole genome shotgun (WGS) entry which is preliminary data.</text>
</comment>
<dbReference type="EMBL" id="JAAOZC010000003">
    <property type="protein sequence ID" value="NIJ08070.1"/>
    <property type="molecule type" value="Genomic_DNA"/>
</dbReference>
<evidence type="ECO:0000313" key="4">
    <source>
        <dbReference type="Proteomes" id="UP000727456"/>
    </source>
</evidence>
<evidence type="ECO:0000313" key="3">
    <source>
        <dbReference type="EMBL" id="NIJ08070.1"/>
    </source>
</evidence>
<dbReference type="InterPro" id="IPR001296">
    <property type="entry name" value="Glyco_trans_1"/>
</dbReference>
<evidence type="ECO:0000259" key="1">
    <source>
        <dbReference type="Pfam" id="PF00534"/>
    </source>
</evidence>
<reference evidence="3 4" key="1">
    <citation type="submission" date="2020-03" db="EMBL/GenBank/DDBJ databases">
        <title>Genomic Encyclopedia of Type Strains, Phase III (KMG-III): the genomes of soil and plant-associated and newly described type strains.</title>
        <authorList>
            <person name="Whitman W."/>
        </authorList>
    </citation>
    <scope>NUCLEOTIDE SEQUENCE [LARGE SCALE GENOMIC DNA]</scope>
    <source>
        <strain evidence="3 4">CECT 8804</strain>
    </source>
</reference>